<name>A0A832EJ27_9BACT</name>
<evidence type="ECO:0000256" key="2">
    <source>
        <dbReference type="ARBA" id="ARBA00022691"/>
    </source>
</evidence>
<dbReference type="EMBL" id="DSTK01000021">
    <property type="protein sequence ID" value="HFK97044.1"/>
    <property type="molecule type" value="Genomic_DNA"/>
</dbReference>
<keyword evidence="5" id="KW-0411">Iron-sulfur</keyword>
<gene>
    <name evidence="7" type="ORF">ENS06_06925</name>
</gene>
<keyword evidence="7" id="KW-0489">Methyltransferase</keyword>
<proteinExistence type="predicted"/>
<dbReference type="PANTHER" id="PTHR11228">
    <property type="entry name" value="RADICAL SAM DOMAIN PROTEIN"/>
    <property type="match status" value="1"/>
</dbReference>
<evidence type="ECO:0000259" key="6">
    <source>
        <dbReference type="PROSITE" id="PS51918"/>
    </source>
</evidence>
<sequence length="1029" mass="112661">MPFDPKQWVRLSWQGIPVYVRPDPPCWFVPNEAADRLLQKAQKDPSLLETPEAARFRQRLPDAQSSTYAGRHDVLDPHALKEFWIHVTDRCNLSCAHCLFASSPSQARELSAERALEAVRQAYGLGCRLFALSGGEPFVHRDFPHIVHEILRLPDTHVVVLTNGLAARAALEKNRWSPDRLHLQVSLDGLEERHDAVRGKGTFSRTVRELLTLCRLGFSFTLSLCPTRSNLADVPHLPDLAKDLGASNLHFMWYFVRGRGVPQEFVPPDELFEAVRCAAERAEDLGLSVDNVQALASQVFSPPGTRHDGSAMAWESLALGPDENLYPSAALVGLPELAVPWPHGLKRAWKESLVFKQIRRETAARLQHPLRFLLGGGDPDHSYLAAGRFLGADPYMDLSQNLALWLITRRAAESVFTDRPALRLKMGDVLESCGSGYGGVSFTHSNCLLAVASPSSLSVVRDFYAEAALHPKVDILNPVAYPEEWMAHIPEDYRFRGYGCGSPVVDAGLHEGETVVDLGCGSGVECFMAAQKVGRNGRVIGIDLLKAMLQRAQAGARATAERLGYDTMSFIQSTLESLPLKDHSADVVLSNCVLNLSNDKRRAFREIQRILRPGGRLVVSDVVCDTDAEAAVRNDPVLHGECIGGALTVRDLVGLLEESGFRAVRFLKRFPYRKVRGHPFYSLTFEARTEAAYDTVSVLYPGPFAMVQTFGGKTLTPGSIQCLPRWEAEALDDQLWVLDEAGAVANRQGESGCACVRPEDQSIDGAASGPKPPAKPVIPDPVDRSIALRRRSGCMVCGQPLCYEASESEGTCSYCGSRFLSSVRCITGHFVCDACHSRDALAVMEHLCLSSRETDLIVLMDKIRRHPAMPVHGPEHHALVPAVIVSAYRNAGGRIGDDLIRAALRRGSRIPGGSCGFMGCCGAAVGVGVAFSILLEANPVKGRERRLAQQATQAALADIAALDAARCCQRDSWLALKKAAELSERLLDQRLHARYPLKCRQQAKNRECEGARCPVVRSLNGRVGEGLSA</sequence>
<dbReference type="InterPro" id="IPR025714">
    <property type="entry name" value="Methyltranfer_dom"/>
</dbReference>
<evidence type="ECO:0000256" key="3">
    <source>
        <dbReference type="ARBA" id="ARBA00022723"/>
    </source>
</evidence>
<evidence type="ECO:0000313" key="7">
    <source>
        <dbReference type="EMBL" id="HFK97044.1"/>
    </source>
</evidence>
<dbReference type="PROSITE" id="PS51918">
    <property type="entry name" value="RADICAL_SAM"/>
    <property type="match status" value="1"/>
</dbReference>
<keyword evidence="7" id="KW-0808">Transferase</keyword>
<evidence type="ECO:0000256" key="5">
    <source>
        <dbReference type="ARBA" id="ARBA00023014"/>
    </source>
</evidence>
<dbReference type="Pfam" id="PF13847">
    <property type="entry name" value="Methyltransf_31"/>
    <property type="match status" value="1"/>
</dbReference>
<dbReference type="InterPro" id="IPR050377">
    <property type="entry name" value="Radical_SAM_PqqE_MftC-like"/>
</dbReference>
<dbReference type="SUPFAM" id="SSF102114">
    <property type="entry name" value="Radical SAM enzymes"/>
    <property type="match status" value="1"/>
</dbReference>
<dbReference type="InterPro" id="IPR058240">
    <property type="entry name" value="rSAM_sf"/>
</dbReference>
<dbReference type="GO" id="GO:0046872">
    <property type="term" value="F:metal ion binding"/>
    <property type="evidence" value="ECO:0007669"/>
    <property type="project" value="UniProtKB-KW"/>
</dbReference>
<dbReference type="GO" id="GO:0032259">
    <property type="term" value="P:methylation"/>
    <property type="evidence" value="ECO:0007669"/>
    <property type="project" value="UniProtKB-KW"/>
</dbReference>
<accession>A0A832EJ27</accession>
<protein>
    <submittedName>
        <fullName evidence="7">Methyltransferase domain-containing protein</fullName>
    </submittedName>
</protein>
<evidence type="ECO:0000256" key="1">
    <source>
        <dbReference type="ARBA" id="ARBA00001966"/>
    </source>
</evidence>
<keyword evidence="4" id="KW-0408">Iron</keyword>
<dbReference type="Gene3D" id="3.20.20.70">
    <property type="entry name" value="Aldolase class I"/>
    <property type="match status" value="1"/>
</dbReference>
<dbReference type="CDD" id="cd02440">
    <property type="entry name" value="AdoMet_MTases"/>
    <property type="match status" value="1"/>
</dbReference>
<dbReference type="Gene3D" id="3.40.50.150">
    <property type="entry name" value="Vaccinia Virus protein VP39"/>
    <property type="match status" value="1"/>
</dbReference>
<feature type="domain" description="Radical SAM core" evidence="6">
    <location>
        <begin position="77"/>
        <end position="288"/>
    </location>
</feature>
<organism evidence="7">
    <name type="scientific">Desulfacinum infernum</name>
    <dbReference type="NCBI Taxonomy" id="35837"/>
    <lineage>
        <taxon>Bacteria</taxon>
        <taxon>Pseudomonadati</taxon>
        <taxon>Thermodesulfobacteriota</taxon>
        <taxon>Syntrophobacteria</taxon>
        <taxon>Syntrophobacterales</taxon>
        <taxon>Syntrophobacteraceae</taxon>
        <taxon>Desulfacinum</taxon>
    </lineage>
</organism>
<dbReference type="CDD" id="cd01335">
    <property type="entry name" value="Radical_SAM"/>
    <property type="match status" value="1"/>
</dbReference>
<evidence type="ECO:0000256" key="4">
    <source>
        <dbReference type="ARBA" id="ARBA00023004"/>
    </source>
</evidence>
<comment type="cofactor">
    <cofactor evidence="1">
        <name>[4Fe-4S] cluster</name>
        <dbReference type="ChEBI" id="CHEBI:49883"/>
    </cofactor>
</comment>
<dbReference type="InterPro" id="IPR029063">
    <property type="entry name" value="SAM-dependent_MTases_sf"/>
</dbReference>
<dbReference type="GO" id="GO:0008168">
    <property type="term" value="F:methyltransferase activity"/>
    <property type="evidence" value="ECO:0007669"/>
    <property type="project" value="UniProtKB-KW"/>
</dbReference>
<dbReference type="SFLD" id="SFLDS00029">
    <property type="entry name" value="Radical_SAM"/>
    <property type="match status" value="1"/>
</dbReference>
<dbReference type="SUPFAM" id="SSF53335">
    <property type="entry name" value="S-adenosyl-L-methionine-dependent methyltransferases"/>
    <property type="match status" value="1"/>
</dbReference>
<dbReference type="InterPro" id="IPR007197">
    <property type="entry name" value="rSAM"/>
</dbReference>
<dbReference type="PANTHER" id="PTHR11228:SF7">
    <property type="entry name" value="PQQA PEPTIDE CYCLASE"/>
    <property type="match status" value="1"/>
</dbReference>
<keyword evidence="2" id="KW-0949">S-adenosyl-L-methionine</keyword>
<dbReference type="InterPro" id="IPR043768">
    <property type="entry name" value="DUF5714"/>
</dbReference>
<reference evidence="7" key="1">
    <citation type="journal article" date="2020" name="mSystems">
        <title>Genome- and Community-Level Interaction Insights into Carbon Utilization and Element Cycling Functions of Hydrothermarchaeota in Hydrothermal Sediment.</title>
        <authorList>
            <person name="Zhou Z."/>
            <person name="Liu Y."/>
            <person name="Xu W."/>
            <person name="Pan J."/>
            <person name="Luo Z.H."/>
            <person name="Li M."/>
        </authorList>
    </citation>
    <scope>NUCLEOTIDE SEQUENCE [LARGE SCALE GENOMIC DNA]</scope>
    <source>
        <strain evidence="7">SpSt-456</strain>
    </source>
</reference>
<dbReference type="Pfam" id="PF18978">
    <property type="entry name" value="DUF5714"/>
    <property type="match status" value="1"/>
</dbReference>
<dbReference type="AlphaFoldDB" id="A0A832EJ27"/>
<dbReference type="InterPro" id="IPR013785">
    <property type="entry name" value="Aldolase_TIM"/>
</dbReference>
<comment type="caution">
    <text evidence="7">The sequence shown here is derived from an EMBL/GenBank/DDBJ whole genome shotgun (WGS) entry which is preliminary data.</text>
</comment>
<dbReference type="SFLD" id="SFLDG01067">
    <property type="entry name" value="SPASM/twitch_domain_containing"/>
    <property type="match status" value="1"/>
</dbReference>
<dbReference type="GO" id="GO:0051536">
    <property type="term" value="F:iron-sulfur cluster binding"/>
    <property type="evidence" value="ECO:0007669"/>
    <property type="project" value="UniProtKB-KW"/>
</dbReference>
<dbReference type="Pfam" id="PF04055">
    <property type="entry name" value="Radical_SAM"/>
    <property type="match status" value="1"/>
</dbReference>
<keyword evidence="3" id="KW-0479">Metal-binding</keyword>